<dbReference type="Proteomes" id="UP001431656">
    <property type="component" value="Chromosome"/>
</dbReference>
<feature type="transmembrane region" description="Helical" evidence="3">
    <location>
        <begin position="160"/>
        <end position="182"/>
    </location>
</feature>
<evidence type="ECO:0000313" key="5">
    <source>
        <dbReference type="Proteomes" id="UP001431656"/>
    </source>
</evidence>
<keyword evidence="3" id="KW-0472">Membrane</keyword>
<accession>A0AAN0MG64</accession>
<feature type="transmembrane region" description="Helical" evidence="3">
    <location>
        <begin position="202"/>
        <end position="224"/>
    </location>
</feature>
<dbReference type="KEGG" id="broo:brsh051_08820"/>
<evidence type="ECO:0000256" key="1">
    <source>
        <dbReference type="SAM" id="Coils"/>
    </source>
</evidence>
<dbReference type="AlphaFoldDB" id="A0AAN0MG64"/>
<feature type="coiled-coil region" evidence="1">
    <location>
        <begin position="50"/>
        <end position="116"/>
    </location>
</feature>
<evidence type="ECO:0000256" key="3">
    <source>
        <dbReference type="SAM" id="Phobius"/>
    </source>
</evidence>
<keyword evidence="3" id="KW-0812">Transmembrane</keyword>
<feature type="region of interest" description="Disordered" evidence="2">
    <location>
        <begin position="1"/>
        <end position="24"/>
    </location>
</feature>
<keyword evidence="5" id="KW-1185">Reference proteome</keyword>
<dbReference type="EMBL" id="AP028056">
    <property type="protein sequence ID" value="BEH01601.1"/>
    <property type="molecule type" value="Genomic_DNA"/>
</dbReference>
<name>A0AAN0MG64_9ACTN</name>
<evidence type="ECO:0008006" key="6">
    <source>
        <dbReference type="Google" id="ProtNLM"/>
    </source>
</evidence>
<gene>
    <name evidence="4" type="ORF">brsh051_08820</name>
</gene>
<dbReference type="RefSeq" id="WP_286267947.1">
    <property type="nucleotide sequence ID" value="NZ_AP028056.1"/>
</dbReference>
<keyword evidence="1" id="KW-0175">Coiled coil</keyword>
<feature type="transmembrane region" description="Helical" evidence="3">
    <location>
        <begin position="269"/>
        <end position="287"/>
    </location>
</feature>
<evidence type="ECO:0000256" key="2">
    <source>
        <dbReference type="SAM" id="MobiDB-lite"/>
    </source>
</evidence>
<sequence length="302" mass="31501">MSTAIEDVTEQAARAIGNESSATNPSRIVRASSLAGASPAVPRDPRLLQAEQADYEARAAAREAEAAQAAAQEAATRAAAAKAAAEKSKADLAVAREEAKAKAEAAALAVRLEREEIDDAAAAARAQQRASRDEKLGTVHAVQAPEPEIITVTKPSTDQFAGALTLFLVRLALAAFAAIIGWQSLVDRQATIDALSYVGLDATLAGSAAWGVSILLIVVAVFLVVGLGTRIFAAVLLAGAVGFMAFFRFGPFSPFLEGHFGFYGDRDVLLGVLSLVPLLMGGGGFSIDAHLRHRRQKAKQAN</sequence>
<reference evidence="4" key="1">
    <citation type="journal article" date="2024" name="Int. J. Syst. Evol. Microbiol.">
        <title>Brooklawnia propionicigenes sp. nov., a facultatively anaerobic, propionate-producing bacterium isolated from a methanogenic reactor treating waste from cattle farms.</title>
        <authorList>
            <person name="Akita Y."/>
            <person name="Ueki A."/>
            <person name="Tonouchi A."/>
            <person name="Sugawara Y."/>
            <person name="Honma S."/>
            <person name="Kaku N."/>
            <person name="Ueki K."/>
        </authorList>
    </citation>
    <scope>NUCLEOTIDE SEQUENCE</scope>
    <source>
        <strain evidence="4">SH051</strain>
    </source>
</reference>
<keyword evidence="3" id="KW-1133">Transmembrane helix</keyword>
<organism evidence="4 5">
    <name type="scientific">Brooklawnia propionicigenes</name>
    <dbReference type="NCBI Taxonomy" id="3041175"/>
    <lineage>
        <taxon>Bacteria</taxon>
        <taxon>Bacillati</taxon>
        <taxon>Actinomycetota</taxon>
        <taxon>Actinomycetes</taxon>
        <taxon>Propionibacteriales</taxon>
        <taxon>Propionibacteriaceae</taxon>
        <taxon>Brooklawnia</taxon>
    </lineage>
</organism>
<protein>
    <recommendedName>
        <fullName evidence="6">DoxX family protein</fullName>
    </recommendedName>
</protein>
<evidence type="ECO:0000313" key="4">
    <source>
        <dbReference type="EMBL" id="BEH01601.1"/>
    </source>
</evidence>
<proteinExistence type="predicted"/>
<feature type="transmembrane region" description="Helical" evidence="3">
    <location>
        <begin position="231"/>
        <end position="249"/>
    </location>
</feature>